<dbReference type="PANTHER" id="PTHR46401">
    <property type="entry name" value="GLYCOSYLTRANSFERASE WBBK-RELATED"/>
    <property type="match status" value="1"/>
</dbReference>
<dbReference type="EMBL" id="WCTY01000009">
    <property type="protein sequence ID" value="KAB4185569.1"/>
    <property type="molecule type" value="Genomic_DNA"/>
</dbReference>
<evidence type="ECO:0000313" key="2">
    <source>
        <dbReference type="EMBL" id="KAB4185569.1"/>
    </source>
</evidence>
<dbReference type="Proteomes" id="UP001218502">
    <property type="component" value="Unassembled WGS sequence"/>
</dbReference>
<dbReference type="EMBL" id="JAQNQY010000033">
    <property type="protein sequence ID" value="MDC1754570.1"/>
    <property type="molecule type" value="Genomic_DNA"/>
</dbReference>
<dbReference type="SUPFAM" id="SSF53756">
    <property type="entry name" value="UDP-Glycosyltransferase/glycogen phosphorylase"/>
    <property type="match status" value="1"/>
</dbReference>
<keyword evidence="1 2" id="KW-0808">Transferase</keyword>
<organism evidence="2 4">
    <name type="scientific">Bacteroides uniformis</name>
    <dbReference type="NCBI Taxonomy" id="820"/>
    <lineage>
        <taxon>Bacteria</taxon>
        <taxon>Pseudomonadati</taxon>
        <taxon>Bacteroidota</taxon>
        <taxon>Bacteroidia</taxon>
        <taxon>Bacteroidales</taxon>
        <taxon>Bacteroidaceae</taxon>
        <taxon>Bacteroides</taxon>
    </lineage>
</organism>
<evidence type="ECO:0000313" key="4">
    <source>
        <dbReference type="Proteomes" id="UP000487221"/>
    </source>
</evidence>
<name>A0A3E5B5C1_BACUN</name>
<sequence>MKSKIHIVMRNDLVILPPMQSLITVLLEKGVQVHFLGKCSDIERKSYFARLGVVFEDVIYTPQDKIYKTLLEQIRYRRLLKQYLSVNMNNDTDIIWFEYSDMAYIVYDIFKNYDYLIHFYEFQNLKYSWKFQLMYHRYSMVDFVKTAKAVIHCEYNRAHITRGLCALKSLPFVLPNKPYPDDIDFSNTPSEVFDLVDSLKRKIVDKKVILYQGIFAPNERRLDEFCDAIEQMSNEYVLIAMGHGGKYFEDLKKKYASVKIIFIPFIKSPYHLLVTQLAHVGVLSYFPLNGSYAGVLNPLYCAPNKIFEYSKFGIPMLSNDLPGLRSMYLEYGCGEIVQYPITPNSIVNALLRIFNNYENYSKGAHHFYSSVDFKGIVSEILNSL</sequence>
<proteinExistence type="predicted"/>
<comment type="caution">
    <text evidence="2">The sequence shown here is derived from an EMBL/GenBank/DDBJ whole genome shotgun (WGS) entry which is preliminary data.</text>
</comment>
<reference evidence="3" key="2">
    <citation type="submission" date="2022-10" db="EMBL/GenBank/DDBJ databases">
        <title>Human gut microbiome strain richness.</title>
        <authorList>
            <person name="Chen-Liaw A."/>
        </authorList>
    </citation>
    <scope>NUCLEOTIDE SEQUENCE</scope>
    <source>
        <strain evidence="3">A1_m1001262Bd0_191120</strain>
    </source>
</reference>
<gene>
    <name evidence="2" type="ORF">GAQ44_06030</name>
    <name evidence="3" type="ORF">POY80_19225</name>
</gene>
<dbReference type="Proteomes" id="UP000487221">
    <property type="component" value="Unassembled WGS sequence"/>
</dbReference>
<evidence type="ECO:0000256" key="1">
    <source>
        <dbReference type="ARBA" id="ARBA00022679"/>
    </source>
</evidence>
<accession>A0A3E5B5C1</accession>
<dbReference type="PANTHER" id="PTHR46401:SF2">
    <property type="entry name" value="GLYCOSYLTRANSFERASE WBBK-RELATED"/>
    <property type="match status" value="1"/>
</dbReference>
<protein>
    <submittedName>
        <fullName evidence="2">Glycosyltransferase family 4 protein</fullName>
    </submittedName>
</protein>
<dbReference type="GO" id="GO:0009103">
    <property type="term" value="P:lipopolysaccharide biosynthetic process"/>
    <property type="evidence" value="ECO:0007669"/>
    <property type="project" value="TreeGrafter"/>
</dbReference>
<reference evidence="2 4" key="1">
    <citation type="journal article" date="2019" name="Nat. Med.">
        <title>A library of human gut bacterial isolates paired with longitudinal multiomics data enables mechanistic microbiome research.</title>
        <authorList>
            <person name="Poyet M."/>
            <person name="Groussin M."/>
            <person name="Gibbons S.M."/>
            <person name="Avila-Pacheco J."/>
            <person name="Jiang X."/>
            <person name="Kearney S.M."/>
            <person name="Perrotta A.R."/>
            <person name="Berdy B."/>
            <person name="Zhao S."/>
            <person name="Lieberman T.D."/>
            <person name="Swanson P.K."/>
            <person name="Smith M."/>
            <person name="Roesemann S."/>
            <person name="Alexander J.E."/>
            <person name="Rich S.A."/>
            <person name="Livny J."/>
            <person name="Vlamakis H."/>
            <person name="Clish C."/>
            <person name="Bullock K."/>
            <person name="Deik A."/>
            <person name="Scott J."/>
            <person name="Pierce K.A."/>
            <person name="Xavier R.J."/>
            <person name="Alm E.J."/>
        </authorList>
    </citation>
    <scope>NUCLEOTIDE SEQUENCE [LARGE SCALE GENOMIC DNA]</scope>
    <source>
        <strain evidence="2 4">BIOML-A19</strain>
    </source>
</reference>
<dbReference type="Gene3D" id="3.40.50.2000">
    <property type="entry name" value="Glycogen Phosphorylase B"/>
    <property type="match status" value="1"/>
</dbReference>
<dbReference type="RefSeq" id="WP_057089450.1">
    <property type="nucleotide sequence ID" value="NZ_CP083677.1"/>
</dbReference>
<dbReference type="GO" id="GO:0016757">
    <property type="term" value="F:glycosyltransferase activity"/>
    <property type="evidence" value="ECO:0007669"/>
    <property type="project" value="TreeGrafter"/>
</dbReference>
<dbReference type="AlphaFoldDB" id="A0A3E5B5C1"/>
<evidence type="ECO:0000313" key="3">
    <source>
        <dbReference type="EMBL" id="MDC1754570.1"/>
    </source>
</evidence>